<sequence length="99" mass="10824">MMKNNVAIAAVVAGVLGLVGVGAGYVIPMMTYENKIEICVNAKMESFKAAFKVKPDWYIDELNKLSVKFDSPTEAAEALHTYKKAVFTSECIVSLNKCD</sequence>
<protein>
    <recommendedName>
        <fullName evidence="3">TMhelix containing protein</fullName>
    </recommendedName>
</protein>
<dbReference type="Proteomes" id="UP000029223">
    <property type="component" value="Unassembled WGS sequence"/>
</dbReference>
<evidence type="ECO:0008006" key="3">
    <source>
        <dbReference type="Google" id="ProtNLM"/>
    </source>
</evidence>
<organism evidence="1 2">
    <name type="scientific">Vibrio variabilis</name>
    <dbReference type="NCBI Taxonomy" id="990271"/>
    <lineage>
        <taxon>Bacteria</taxon>
        <taxon>Pseudomonadati</taxon>
        <taxon>Pseudomonadota</taxon>
        <taxon>Gammaproteobacteria</taxon>
        <taxon>Vibrionales</taxon>
        <taxon>Vibrionaceae</taxon>
        <taxon>Vibrio</taxon>
    </lineage>
</organism>
<accession>A0ABQ0JHB1</accession>
<gene>
    <name evidence="1" type="ORF">JCM19239_3299</name>
</gene>
<evidence type="ECO:0000313" key="1">
    <source>
        <dbReference type="EMBL" id="GAL27695.1"/>
    </source>
</evidence>
<evidence type="ECO:0000313" key="2">
    <source>
        <dbReference type="Proteomes" id="UP000029223"/>
    </source>
</evidence>
<dbReference type="EMBL" id="BBMS01000032">
    <property type="protein sequence ID" value="GAL27695.1"/>
    <property type="molecule type" value="Genomic_DNA"/>
</dbReference>
<reference evidence="2" key="1">
    <citation type="submission" date="2014-09" db="EMBL/GenBank/DDBJ databases">
        <title>Vibrio variabilis JCM 19239. (C206) whole genome shotgun sequence.</title>
        <authorList>
            <person name="Sawabe T."/>
            <person name="Meirelles P."/>
            <person name="Nakanishi M."/>
            <person name="Sayaka M."/>
            <person name="Hattori M."/>
            <person name="Ohkuma M."/>
        </authorList>
    </citation>
    <scope>NUCLEOTIDE SEQUENCE [LARGE SCALE GENOMIC DNA]</scope>
    <source>
        <strain evidence="2">JCM 19239</strain>
    </source>
</reference>
<name>A0ABQ0JHB1_9VIBR</name>
<comment type="caution">
    <text evidence="1">The sequence shown here is derived from an EMBL/GenBank/DDBJ whole genome shotgun (WGS) entry which is preliminary data.</text>
</comment>
<proteinExistence type="predicted"/>
<keyword evidence="2" id="KW-1185">Reference proteome</keyword>